<organism evidence="4 5">
    <name type="scientific">Rhizoctonia solani</name>
    <dbReference type="NCBI Taxonomy" id="456999"/>
    <lineage>
        <taxon>Eukaryota</taxon>
        <taxon>Fungi</taxon>
        <taxon>Dikarya</taxon>
        <taxon>Basidiomycota</taxon>
        <taxon>Agaricomycotina</taxon>
        <taxon>Agaricomycetes</taxon>
        <taxon>Cantharellales</taxon>
        <taxon>Ceratobasidiaceae</taxon>
        <taxon>Rhizoctonia</taxon>
    </lineage>
</organism>
<dbReference type="InterPro" id="IPR013319">
    <property type="entry name" value="GH11/12"/>
</dbReference>
<comment type="caution">
    <text evidence="4">The sequence shown here is derived from an EMBL/GenBank/DDBJ whole genome shotgun (WGS) entry which is preliminary data.</text>
</comment>
<dbReference type="Proteomes" id="UP000650582">
    <property type="component" value="Unassembled WGS sequence"/>
</dbReference>
<gene>
    <name evidence="4" type="ORF">RHS04_03668</name>
</gene>
<evidence type="ECO:0000256" key="1">
    <source>
        <dbReference type="ARBA" id="ARBA00005519"/>
    </source>
</evidence>
<evidence type="ECO:0000313" key="4">
    <source>
        <dbReference type="EMBL" id="KAF8681437.1"/>
    </source>
</evidence>
<keyword evidence="2" id="KW-0119">Carbohydrate metabolism</keyword>
<dbReference type="InterPro" id="IPR002594">
    <property type="entry name" value="GH12"/>
</dbReference>
<name>A0A8H7HCH9_9AGAM</name>
<dbReference type="SUPFAM" id="SSF49899">
    <property type="entry name" value="Concanavalin A-like lectins/glucanases"/>
    <property type="match status" value="1"/>
</dbReference>
<dbReference type="GO" id="GO:0000272">
    <property type="term" value="P:polysaccharide catabolic process"/>
    <property type="evidence" value="ECO:0007669"/>
    <property type="project" value="UniProtKB-KW"/>
</dbReference>
<proteinExistence type="inferred from homology"/>
<dbReference type="PANTHER" id="PTHR34002:SF9">
    <property type="entry name" value="XYLOGLUCAN-SPECIFIC ENDO-BETA-1,4-GLUCANASE A"/>
    <property type="match status" value="1"/>
</dbReference>
<keyword evidence="3" id="KW-0732">Signal</keyword>
<feature type="chain" id="PRO_5034062709" evidence="3">
    <location>
        <begin position="20"/>
        <end position="260"/>
    </location>
</feature>
<protein>
    <submittedName>
        <fullName evidence="4">Glycosyl hydrolase family 12</fullName>
    </submittedName>
</protein>
<dbReference type="Gene3D" id="2.60.120.180">
    <property type="match status" value="1"/>
</dbReference>
<keyword evidence="2" id="KW-0326">Glycosidase</keyword>
<comment type="similarity">
    <text evidence="1 2">Belongs to the glycosyl hydrolase 12 (cellulase H) family.</text>
</comment>
<dbReference type="EMBL" id="JACYCC010000036">
    <property type="protein sequence ID" value="KAF8681437.1"/>
    <property type="molecule type" value="Genomic_DNA"/>
</dbReference>
<evidence type="ECO:0000313" key="5">
    <source>
        <dbReference type="Proteomes" id="UP000650582"/>
    </source>
</evidence>
<accession>A0A8H7HCH9</accession>
<evidence type="ECO:0000256" key="2">
    <source>
        <dbReference type="RuleBase" id="RU361163"/>
    </source>
</evidence>
<dbReference type="GO" id="GO:0008810">
    <property type="term" value="F:cellulase activity"/>
    <property type="evidence" value="ECO:0007669"/>
    <property type="project" value="InterPro"/>
</dbReference>
<dbReference type="Pfam" id="PF01670">
    <property type="entry name" value="Glyco_hydro_12"/>
    <property type="match status" value="1"/>
</dbReference>
<keyword evidence="2" id="KW-0624">Polysaccharide degradation</keyword>
<keyword evidence="2 4" id="KW-0378">Hydrolase</keyword>
<evidence type="ECO:0000256" key="3">
    <source>
        <dbReference type="SAM" id="SignalP"/>
    </source>
</evidence>
<reference evidence="4" key="1">
    <citation type="submission" date="2020-09" db="EMBL/GenBank/DDBJ databases">
        <title>Comparative genome analyses of four rice-infecting Rhizoctonia solani isolates reveal extensive enrichment of homogalacturonan modification genes.</title>
        <authorList>
            <person name="Lee D.-Y."/>
            <person name="Jeon J."/>
            <person name="Kim K.-T."/>
            <person name="Cheong K."/>
            <person name="Song H."/>
            <person name="Choi G."/>
            <person name="Ko J."/>
            <person name="Opiyo S.O."/>
            <person name="Zuo S."/>
            <person name="Madhav S."/>
            <person name="Lee Y.-H."/>
            <person name="Wang G.-L."/>
        </authorList>
    </citation>
    <scope>NUCLEOTIDE SEQUENCE</scope>
    <source>
        <strain evidence="4">AG1-IA YN-7</strain>
    </source>
</reference>
<sequence>MVKFAVAATFFVLTGLASASPAPLNAESNLEKRFNLLSGQWDSENIGNGQYMLYNNLWGKSKPGTSGSQSTQALSYSGTTIGWRTQYSWSGNPNDVKSYANAALLKGLGKRLSAIKTIPTTWRWTYSAAASDLVANVSYDLWLSNVPNGTGHSTTSTYEIMIWLSNRRAGPAGSQVATTTIGGQSWKVFKGRVETWDVYSFVASNELTNYNADLKPFFTYLSSSHGVSLNQYLVALQAGTEPFQTETGTLTTTAYTAAIN</sequence>
<feature type="signal peptide" evidence="3">
    <location>
        <begin position="1"/>
        <end position="19"/>
    </location>
</feature>
<dbReference type="InterPro" id="IPR013320">
    <property type="entry name" value="ConA-like_dom_sf"/>
</dbReference>
<dbReference type="PANTHER" id="PTHR34002">
    <property type="entry name" value="BLR1656 PROTEIN"/>
    <property type="match status" value="1"/>
</dbReference>
<dbReference type="AlphaFoldDB" id="A0A8H7HCH9"/>